<protein>
    <submittedName>
        <fullName evidence="1">Uncharacterized protein</fullName>
    </submittedName>
</protein>
<sequence length="66" mass="7579">MYSTLIVSPRIYATIDRIFGQPIKQTTLDLLSNNTHSIIFSLCILSHKIFDFQIENSTIQKISVHI</sequence>
<proteinExistence type="predicted"/>
<accession>A0A557SZ13</accession>
<name>A0A557SZ13_9ARCH</name>
<dbReference type="AlphaFoldDB" id="A0A557SZ13"/>
<dbReference type="Proteomes" id="UP000315289">
    <property type="component" value="Unassembled WGS sequence"/>
</dbReference>
<gene>
    <name evidence="1" type="ORF">NARC_10244</name>
</gene>
<keyword evidence="2" id="KW-1185">Reference proteome</keyword>
<reference evidence="1 2" key="1">
    <citation type="journal article" date="2019" name="Front. Microbiol.">
        <title>Ammonia Oxidation by the Arctic Terrestrial Thaumarchaeote Candidatus Nitrosocosmicus arcticus Is Stimulated by Increasing Temperatures.</title>
        <authorList>
            <person name="Alves R.J.E."/>
            <person name="Kerou M."/>
            <person name="Zappe A."/>
            <person name="Bittner R."/>
            <person name="Abby S.S."/>
            <person name="Schmidt H.A."/>
            <person name="Pfeifer K."/>
            <person name="Schleper C."/>
        </authorList>
    </citation>
    <scope>NUCLEOTIDE SEQUENCE [LARGE SCALE GENOMIC DNA]</scope>
    <source>
        <strain evidence="1 2">Kfb</strain>
    </source>
</reference>
<dbReference type="EMBL" id="VOAH01000001">
    <property type="protein sequence ID" value="TVP41838.1"/>
    <property type="molecule type" value="Genomic_DNA"/>
</dbReference>
<comment type="caution">
    <text evidence="1">The sequence shown here is derived from an EMBL/GenBank/DDBJ whole genome shotgun (WGS) entry which is preliminary data.</text>
</comment>
<organism evidence="1 2">
    <name type="scientific">Candidatus Nitrosocosmicus arcticus</name>
    <dbReference type="NCBI Taxonomy" id="2035267"/>
    <lineage>
        <taxon>Archaea</taxon>
        <taxon>Nitrososphaerota</taxon>
        <taxon>Nitrososphaeria</taxon>
        <taxon>Nitrososphaerales</taxon>
        <taxon>Nitrososphaeraceae</taxon>
        <taxon>Candidatus Nitrosocosmicus</taxon>
    </lineage>
</organism>
<evidence type="ECO:0000313" key="1">
    <source>
        <dbReference type="EMBL" id="TVP41838.1"/>
    </source>
</evidence>
<evidence type="ECO:0000313" key="2">
    <source>
        <dbReference type="Proteomes" id="UP000315289"/>
    </source>
</evidence>